<dbReference type="Gene3D" id="1.10.3720.10">
    <property type="entry name" value="MetI-like"/>
    <property type="match status" value="1"/>
</dbReference>
<dbReference type="CDD" id="cd06261">
    <property type="entry name" value="TM_PBP2"/>
    <property type="match status" value="1"/>
</dbReference>
<feature type="transmembrane region" description="Helical" evidence="7">
    <location>
        <begin position="5"/>
        <end position="23"/>
    </location>
</feature>
<dbReference type="RefSeq" id="WP_005816904.1">
    <property type="nucleotide sequence ID" value="NZ_CABKQQ010000060.1"/>
</dbReference>
<dbReference type="Pfam" id="PF19300">
    <property type="entry name" value="BPD_transp_1_N"/>
    <property type="match status" value="1"/>
</dbReference>
<evidence type="ECO:0000256" key="4">
    <source>
        <dbReference type="ARBA" id="ARBA00022692"/>
    </source>
</evidence>
<accession>A0A098B646</accession>
<feature type="transmembrane region" description="Helical" evidence="7">
    <location>
        <begin position="183"/>
        <end position="205"/>
    </location>
</feature>
<evidence type="ECO:0000256" key="3">
    <source>
        <dbReference type="ARBA" id="ARBA00022475"/>
    </source>
</evidence>
<dbReference type="InterPro" id="IPR035906">
    <property type="entry name" value="MetI-like_sf"/>
</dbReference>
<keyword evidence="2 7" id="KW-0813">Transport</keyword>
<feature type="transmembrane region" description="Helical" evidence="7">
    <location>
        <begin position="130"/>
        <end position="155"/>
    </location>
</feature>
<evidence type="ECO:0000313" key="10">
    <source>
        <dbReference type="EMBL" id="KTE92206.1"/>
    </source>
</evidence>
<gene>
    <name evidence="10" type="ORF">AT727_04530</name>
    <name evidence="9" type="ORF">DPCES_3460</name>
</gene>
<feature type="domain" description="ABC transmembrane type-1" evidence="8">
    <location>
        <begin position="94"/>
        <end position="306"/>
    </location>
</feature>
<protein>
    <submittedName>
        <fullName evidence="10">ABC transporter permease</fullName>
    </submittedName>
    <submittedName>
        <fullName evidence="9">Oligopeptide transport system permease protein AppB</fullName>
    </submittedName>
</protein>
<dbReference type="Pfam" id="PF00528">
    <property type="entry name" value="BPD_transp_1"/>
    <property type="match status" value="1"/>
</dbReference>
<dbReference type="EMBL" id="LK996017">
    <property type="protein sequence ID" value="CDX03346.1"/>
    <property type="molecule type" value="Genomic_DNA"/>
</dbReference>
<dbReference type="InterPro" id="IPR045621">
    <property type="entry name" value="BPD_transp_1_N"/>
</dbReference>
<proteinExistence type="inferred from homology"/>
<dbReference type="PROSITE" id="PS50928">
    <property type="entry name" value="ABC_TM1"/>
    <property type="match status" value="1"/>
</dbReference>
<reference evidence="9" key="1">
    <citation type="submission" date="2014-07" db="EMBL/GenBank/DDBJ databases">
        <authorList>
            <person name="Hornung V.Bastian."/>
        </authorList>
    </citation>
    <scope>NUCLEOTIDE SEQUENCE</scope>
    <source>
        <strain evidence="9">PCE-S</strain>
    </source>
</reference>
<name>A0A098B646_DESHA</name>
<evidence type="ECO:0000256" key="7">
    <source>
        <dbReference type="RuleBase" id="RU363032"/>
    </source>
</evidence>
<comment type="similarity">
    <text evidence="7">Belongs to the binding-protein-dependent transport system permease family.</text>
</comment>
<feature type="transmembrane region" description="Helical" evidence="7">
    <location>
        <begin position="245"/>
        <end position="267"/>
    </location>
</feature>
<dbReference type="PANTHER" id="PTHR43376:SF1">
    <property type="entry name" value="OLIGOPEPTIDE TRANSPORT SYSTEM PERMEASE PROTEIN"/>
    <property type="match status" value="1"/>
</dbReference>
<dbReference type="OrthoDB" id="9789439at2"/>
<evidence type="ECO:0000256" key="1">
    <source>
        <dbReference type="ARBA" id="ARBA00004651"/>
    </source>
</evidence>
<reference evidence="10 11" key="2">
    <citation type="submission" date="2015-12" db="EMBL/GenBank/DDBJ databases">
        <title>Draft Genome Sequence of Desulfitobacterium hafniense Strain DH, a Sulfate-reducing Bacterium Isolated from Paddy Soils.</title>
        <authorList>
            <person name="Bao P."/>
            <person name="Zhang X."/>
            <person name="Li G."/>
        </authorList>
    </citation>
    <scope>NUCLEOTIDE SEQUENCE [LARGE SCALE GENOMIC DNA]</scope>
    <source>
        <strain evidence="10 11">DH</strain>
    </source>
</reference>
<dbReference type="PATRIC" id="fig|49338.4.peg.3718"/>
<dbReference type="EMBL" id="LOCK01000017">
    <property type="protein sequence ID" value="KTE92206.1"/>
    <property type="molecule type" value="Genomic_DNA"/>
</dbReference>
<feature type="transmembrane region" description="Helical" evidence="7">
    <location>
        <begin position="287"/>
        <end position="306"/>
    </location>
</feature>
<dbReference type="AlphaFoldDB" id="A0A098B646"/>
<sequence length="318" mass="35698">MKKHYLGVLLVIICINFFLPRLMPGDPFLYLSVEDGNVSAVFSQEQIDHYKDYYGLAKPLPLQFWQYITGLLQGNLGYSIYYNTDVAEMILTRIPWTFFIVMTSLALSSMVGTALGALSAWLRDKPLDKFLYGAMVVFAEIPSFLLGVLFLFVFAAQLQWFPLSGGSAVFASFNSMGERLGDLLHHAVLPVLTLALTRVGSFYLLSRNSMLIVLAKDYIRTARAKGLKQRSIIFRHALRNALPPVVARVFMSMGAMFGGAVLIETVFAYPGVGRLMREAVLNRDYVLIQGIFLVITLTVLLMNWIAELVYRKLDPRVG</sequence>
<organism evidence="9">
    <name type="scientific">Desulfitobacterium hafniense</name>
    <name type="common">Desulfitobacterium frappieri</name>
    <dbReference type="NCBI Taxonomy" id="49338"/>
    <lineage>
        <taxon>Bacteria</taxon>
        <taxon>Bacillati</taxon>
        <taxon>Bacillota</taxon>
        <taxon>Clostridia</taxon>
        <taxon>Eubacteriales</taxon>
        <taxon>Desulfitobacteriaceae</taxon>
        <taxon>Desulfitobacterium</taxon>
    </lineage>
</organism>
<evidence type="ECO:0000313" key="11">
    <source>
        <dbReference type="Proteomes" id="UP000054623"/>
    </source>
</evidence>
<dbReference type="PANTHER" id="PTHR43376">
    <property type="entry name" value="OLIGOPEPTIDE TRANSPORT SYSTEM PERMEASE PROTEIN"/>
    <property type="match status" value="1"/>
</dbReference>
<comment type="subcellular location">
    <subcellularLocation>
        <location evidence="1 7">Cell membrane</location>
        <topology evidence="1 7">Multi-pass membrane protein</topology>
    </subcellularLocation>
</comment>
<dbReference type="GO" id="GO:0005886">
    <property type="term" value="C:plasma membrane"/>
    <property type="evidence" value="ECO:0007669"/>
    <property type="project" value="UniProtKB-SubCell"/>
</dbReference>
<evidence type="ECO:0000256" key="6">
    <source>
        <dbReference type="ARBA" id="ARBA00023136"/>
    </source>
</evidence>
<keyword evidence="4 7" id="KW-0812">Transmembrane</keyword>
<keyword evidence="3" id="KW-1003">Cell membrane</keyword>
<feature type="transmembrane region" description="Helical" evidence="7">
    <location>
        <begin position="96"/>
        <end position="118"/>
    </location>
</feature>
<evidence type="ECO:0000259" key="8">
    <source>
        <dbReference type="PROSITE" id="PS50928"/>
    </source>
</evidence>
<keyword evidence="5 7" id="KW-1133">Transmembrane helix</keyword>
<dbReference type="InterPro" id="IPR000515">
    <property type="entry name" value="MetI-like"/>
</dbReference>
<dbReference type="SUPFAM" id="SSF161098">
    <property type="entry name" value="MetI-like"/>
    <property type="match status" value="1"/>
</dbReference>
<evidence type="ECO:0000256" key="2">
    <source>
        <dbReference type="ARBA" id="ARBA00022448"/>
    </source>
</evidence>
<dbReference type="GO" id="GO:0055085">
    <property type="term" value="P:transmembrane transport"/>
    <property type="evidence" value="ECO:0007669"/>
    <property type="project" value="InterPro"/>
</dbReference>
<dbReference type="Proteomes" id="UP000054623">
    <property type="component" value="Unassembled WGS sequence"/>
</dbReference>
<evidence type="ECO:0000313" key="9">
    <source>
        <dbReference type="EMBL" id="CDX03346.1"/>
    </source>
</evidence>
<keyword evidence="6 7" id="KW-0472">Membrane</keyword>
<evidence type="ECO:0000256" key="5">
    <source>
        <dbReference type="ARBA" id="ARBA00022989"/>
    </source>
</evidence>